<dbReference type="PROSITE" id="PS50109">
    <property type="entry name" value="HIS_KIN"/>
    <property type="match status" value="1"/>
</dbReference>
<keyword evidence="6 11" id="KW-0812">Transmembrane</keyword>
<dbReference type="GO" id="GO:0005886">
    <property type="term" value="C:plasma membrane"/>
    <property type="evidence" value="ECO:0007669"/>
    <property type="project" value="TreeGrafter"/>
</dbReference>
<dbReference type="Pfam" id="PF00512">
    <property type="entry name" value="HisKA"/>
    <property type="match status" value="1"/>
</dbReference>
<dbReference type="InterPro" id="IPR003594">
    <property type="entry name" value="HATPase_dom"/>
</dbReference>
<protein>
    <recommendedName>
        <fullName evidence="3">histidine kinase</fullName>
        <ecNumber evidence="3">2.7.13.3</ecNumber>
    </recommendedName>
</protein>
<dbReference type="OrthoDB" id="9809766at2"/>
<keyword evidence="5" id="KW-0808">Transferase</keyword>
<dbReference type="Proteomes" id="UP000199250">
    <property type="component" value="Unassembled WGS sequence"/>
</dbReference>
<evidence type="ECO:0000256" key="2">
    <source>
        <dbReference type="ARBA" id="ARBA00004370"/>
    </source>
</evidence>
<dbReference type="EC" id="2.7.13.3" evidence="3"/>
<dbReference type="CDD" id="cd00075">
    <property type="entry name" value="HATPase"/>
    <property type="match status" value="1"/>
</dbReference>
<evidence type="ECO:0000256" key="8">
    <source>
        <dbReference type="ARBA" id="ARBA00022989"/>
    </source>
</evidence>
<dbReference type="EMBL" id="FNYO01000019">
    <property type="protein sequence ID" value="SEI76821.1"/>
    <property type="molecule type" value="Genomic_DNA"/>
</dbReference>
<gene>
    <name evidence="15" type="ORF">SAMN04244572_02002</name>
    <name evidence="14" type="ORF">SAMN04244579_01951</name>
</gene>
<dbReference type="InterPro" id="IPR036097">
    <property type="entry name" value="HisK_dim/P_sf"/>
</dbReference>
<dbReference type="EMBL" id="FNYQ01000029">
    <property type="protein sequence ID" value="SEI89310.1"/>
    <property type="molecule type" value="Genomic_DNA"/>
</dbReference>
<dbReference type="Gene3D" id="1.10.287.130">
    <property type="match status" value="1"/>
</dbReference>
<dbReference type="SUPFAM" id="SSF55874">
    <property type="entry name" value="ATPase domain of HSP90 chaperone/DNA topoisomerase II/histidine kinase"/>
    <property type="match status" value="1"/>
</dbReference>
<dbReference type="Gene3D" id="6.10.340.10">
    <property type="match status" value="1"/>
</dbReference>
<evidence type="ECO:0000256" key="10">
    <source>
        <dbReference type="ARBA" id="ARBA00023136"/>
    </source>
</evidence>
<keyword evidence="7 14" id="KW-0418">Kinase</keyword>
<dbReference type="InterPro" id="IPR050428">
    <property type="entry name" value="TCS_sensor_his_kinase"/>
</dbReference>
<comment type="subcellular location">
    <subcellularLocation>
        <location evidence="2">Membrane</location>
    </subcellularLocation>
</comment>
<evidence type="ECO:0000259" key="13">
    <source>
        <dbReference type="PROSITE" id="PS50885"/>
    </source>
</evidence>
<keyword evidence="9" id="KW-0902">Two-component regulatory system</keyword>
<keyword evidence="10 11" id="KW-0472">Membrane</keyword>
<evidence type="ECO:0000256" key="5">
    <source>
        <dbReference type="ARBA" id="ARBA00022679"/>
    </source>
</evidence>
<feature type="transmembrane region" description="Helical" evidence="11">
    <location>
        <begin position="181"/>
        <end position="203"/>
    </location>
</feature>
<dbReference type="GO" id="GO:0000155">
    <property type="term" value="F:phosphorelay sensor kinase activity"/>
    <property type="evidence" value="ECO:0007669"/>
    <property type="project" value="InterPro"/>
</dbReference>
<dbReference type="PANTHER" id="PTHR45436:SF1">
    <property type="entry name" value="SENSOR PROTEIN QSEC"/>
    <property type="match status" value="1"/>
</dbReference>
<dbReference type="AlphaFoldDB" id="A0A1H6TA01"/>
<dbReference type="CDD" id="cd00082">
    <property type="entry name" value="HisKA"/>
    <property type="match status" value="1"/>
</dbReference>
<feature type="transmembrane region" description="Helical" evidence="11">
    <location>
        <begin position="20"/>
        <end position="41"/>
    </location>
</feature>
<evidence type="ECO:0000256" key="9">
    <source>
        <dbReference type="ARBA" id="ARBA00023012"/>
    </source>
</evidence>
<evidence type="ECO:0000256" key="1">
    <source>
        <dbReference type="ARBA" id="ARBA00000085"/>
    </source>
</evidence>
<dbReference type="SMART" id="SM00388">
    <property type="entry name" value="HisKA"/>
    <property type="match status" value="1"/>
</dbReference>
<evidence type="ECO:0000313" key="14">
    <source>
        <dbReference type="EMBL" id="SEI76821.1"/>
    </source>
</evidence>
<dbReference type="Pfam" id="PF02518">
    <property type="entry name" value="HATPase_c"/>
    <property type="match status" value="1"/>
</dbReference>
<dbReference type="InterPro" id="IPR005467">
    <property type="entry name" value="His_kinase_dom"/>
</dbReference>
<evidence type="ECO:0000256" key="7">
    <source>
        <dbReference type="ARBA" id="ARBA00022777"/>
    </source>
</evidence>
<dbReference type="SMART" id="SM00387">
    <property type="entry name" value="HATPase_c"/>
    <property type="match status" value="1"/>
</dbReference>
<name>A0A1H6TA01_9GAMM</name>
<dbReference type="Proteomes" id="UP000199005">
    <property type="component" value="Unassembled WGS sequence"/>
</dbReference>
<evidence type="ECO:0000256" key="6">
    <source>
        <dbReference type="ARBA" id="ARBA00022692"/>
    </source>
</evidence>
<dbReference type="InterPro" id="IPR003660">
    <property type="entry name" value="HAMP_dom"/>
</dbReference>
<dbReference type="Pfam" id="PF00672">
    <property type="entry name" value="HAMP"/>
    <property type="match status" value="1"/>
</dbReference>
<evidence type="ECO:0000313" key="17">
    <source>
        <dbReference type="Proteomes" id="UP000199250"/>
    </source>
</evidence>
<evidence type="ECO:0000256" key="3">
    <source>
        <dbReference type="ARBA" id="ARBA00012438"/>
    </source>
</evidence>
<accession>A0A1H6TA01</accession>
<evidence type="ECO:0000313" key="16">
    <source>
        <dbReference type="Proteomes" id="UP000199005"/>
    </source>
</evidence>
<dbReference type="PRINTS" id="PR00344">
    <property type="entry name" value="BCTRLSENSOR"/>
</dbReference>
<proteinExistence type="predicted"/>
<dbReference type="PANTHER" id="PTHR45436">
    <property type="entry name" value="SENSOR HISTIDINE KINASE YKOH"/>
    <property type="match status" value="1"/>
</dbReference>
<feature type="domain" description="Histidine kinase" evidence="12">
    <location>
        <begin position="260"/>
        <end position="471"/>
    </location>
</feature>
<dbReference type="PROSITE" id="PS50885">
    <property type="entry name" value="HAMP"/>
    <property type="match status" value="1"/>
</dbReference>
<dbReference type="InterPro" id="IPR004358">
    <property type="entry name" value="Sig_transdc_His_kin-like_C"/>
</dbReference>
<evidence type="ECO:0000259" key="12">
    <source>
        <dbReference type="PROSITE" id="PS50109"/>
    </source>
</evidence>
<comment type="catalytic activity">
    <reaction evidence="1">
        <text>ATP + protein L-histidine = ADP + protein N-phospho-L-histidine.</text>
        <dbReference type="EC" id="2.7.13.3"/>
    </reaction>
</comment>
<keyword evidence="8 11" id="KW-1133">Transmembrane helix</keyword>
<keyword evidence="4" id="KW-0597">Phosphoprotein</keyword>
<dbReference type="Pfam" id="PF08521">
    <property type="entry name" value="2CSK_N"/>
    <property type="match status" value="1"/>
</dbReference>
<feature type="domain" description="HAMP" evidence="13">
    <location>
        <begin position="200"/>
        <end position="252"/>
    </location>
</feature>
<reference evidence="16 17" key="1">
    <citation type="submission" date="2016-10" db="EMBL/GenBank/DDBJ databases">
        <authorList>
            <person name="de Groot N.N."/>
        </authorList>
    </citation>
    <scope>NUCLEOTIDE SEQUENCE [LARGE SCALE GENOMIC DNA]</scope>
    <source>
        <strain evidence="14 16">DSM 1041</strain>
        <strain evidence="15 17">DSM 373</strain>
    </source>
</reference>
<sequence length="476" mass="51528">MNEPAGESGIRVDGSLRGRLLRRMAGLLAVLLAISGLSAYYNGRQAADRAYDRTLLASARSIADGLSEADGSLRADIPYLALDSFAFDSAGRIYYQVLDIRGQLVSGYENLPGAPAGAPLTRDYPALARFYDAHYRGQNVRVVSLQQPVSETTLSGMAEIRVAETEEARERMARSLLADTLLRLGLLAVGAMALAWFVVTAALRPLERLRQAVEERSPEDLRPLPPVTVQRELLPLVGALNLFTGRLRSLLERQSQFIADAAHELRTPLAALKARLELGLRERDPQAWFRTLEEARQSGDRLSHLANQLLSWARIESSAQAIAEGGAEPVELGSLCRELGLALAPLAHARGVALAFEGPDEVWVTGEPTLLNELLSNLVDNALAHTPPGGNVILRVAAPAVLEVEDDGPGIPESARQKVFERFQRLDPQRGGAGLGLAIVGEICRAHQAAIRLLDGASGGLRVRIEFPPVRRTEEA</sequence>
<dbReference type="InterPro" id="IPR013727">
    <property type="entry name" value="2CSK_N"/>
</dbReference>
<dbReference type="SMART" id="SM00304">
    <property type="entry name" value="HAMP"/>
    <property type="match status" value="1"/>
</dbReference>
<dbReference type="InterPro" id="IPR003661">
    <property type="entry name" value="HisK_dim/P_dom"/>
</dbReference>
<evidence type="ECO:0000256" key="4">
    <source>
        <dbReference type="ARBA" id="ARBA00022553"/>
    </source>
</evidence>
<dbReference type="Gene3D" id="3.30.565.10">
    <property type="entry name" value="Histidine kinase-like ATPase, C-terminal domain"/>
    <property type="match status" value="1"/>
</dbReference>
<evidence type="ECO:0000313" key="15">
    <source>
        <dbReference type="EMBL" id="SEI89310.1"/>
    </source>
</evidence>
<dbReference type="STRING" id="170623.SAMN04244579_01951"/>
<dbReference type="SUPFAM" id="SSF47384">
    <property type="entry name" value="Homodimeric domain of signal transducing histidine kinase"/>
    <property type="match status" value="1"/>
</dbReference>
<organism evidence="14 16">
    <name type="scientific">Azotobacter beijerinckii</name>
    <dbReference type="NCBI Taxonomy" id="170623"/>
    <lineage>
        <taxon>Bacteria</taxon>
        <taxon>Pseudomonadati</taxon>
        <taxon>Pseudomonadota</taxon>
        <taxon>Gammaproteobacteria</taxon>
        <taxon>Pseudomonadales</taxon>
        <taxon>Pseudomonadaceae</taxon>
        <taxon>Azotobacter</taxon>
    </lineage>
</organism>
<evidence type="ECO:0000256" key="11">
    <source>
        <dbReference type="SAM" id="Phobius"/>
    </source>
</evidence>
<dbReference type="InterPro" id="IPR036890">
    <property type="entry name" value="HATPase_C_sf"/>
</dbReference>